<evidence type="ECO:0000256" key="1">
    <source>
        <dbReference type="SAM" id="MobiDB-lite"/>
    </source>
</evidence>
<proteinExistence type="predicted"/>
<evidence type="ECO:0000313" key="3">
    <source>
        <dbReference type="Proteomes" id="UP000054107"/>
    </source>
</evidence>
<organism evidence="2 3">
    <name type="scientific">Parasitella parasitica</name>
    <dbReference type="NCBI Taxonomy" id="35722"/>
    <lineage>
        <taxon>Eukaryota</taxon>
        <taxon>Fungi</taxon>
        <taxon>Fungi incertae sedis</taxon>
        <taxon>Mucoromycota</taxon>
        <taxon>Mucoromycotina</taxon>
        <taxon>Mucoromycetes</taxon>
        <taxon>Mucorales</taxon>
        <taxon>Mucorineae</taxon>
        <taxon>Mucoraceae</taxon>
        <taxon>Parasitella</taxon>
    </lineage>
</organism>
<evidence type="ECO:0000313" key="2">
    <source>
        <dbReference type="EMBL" id="CEP12679.1"/>
    </source>
</evidence>
<dbReference type="AlphaFoldDB" id="A0A0B7NCD0"/>
<dbReference type="Proteomes" id="UP000054107">
    <property type="component" value="Unassembled WGS sequence"/>
</dbReference>
<dbReference type="EMBL" id="LN728095">
    <property type="protein sequence ID" value="CEP12679.1"/>
    <property type="molecule type" value="Genomic_DNA"/>
</dbReference>
<feature type="compositionally biased region" description="Basic residues" evidence="1">
    <location>
        <begin position="54"/>
        <end position="66"/>
    </location>
</feature>
<reference evidence="2 3" key="1">
    <citation type="submission" date="2014-09" db="EMBL/GenBank/DDBJ databases">
        <authorList>
            <person name="Ellenberger Sabrina"/>
        </authorList>
    </citation>
    <scope>NUCLEOTIDE SEQUENCE [LARGE SCALE GENOMIC DNA]</scope>
    <source>
        <strain evidence="2 3">CBS 412.66</strain>
    </source>
</reference>
<feature type="region of interest" description="Disordered" evidence="1">
    <location>
        <begin position="54"/>
        <end position="88"/>
    </location>
</feature>
<accession>A0A0B7NCD0</accession>
<gene>
    <name evidence="2" type="primary">PARPA_06653.1 scaffold 22825</name>
</gene>
<name>A0A0B7NCD0_9FUNG</name>
<feature type="compositionally biased region" description="Basic and acidic residues" evidence="1">
    <location>
        <begin position="67"/>
        <end position="80"/>
    </location>
</feature>
<keyword evidence="3" id="KW-1185">Reference proteome</keyword>
<protein>
    <submittedName>
        <fullName evidence="2">Uncharacterized protein</fullName>
    </submittedName>
</protein>
<sequence>MINENLKNEMEGSVEDKWNIEFHKDEPQPSGGSIMQRTLEERRKRMRRPKVVIRIRDRSKRGGKKTQRGEKSQDTCHVEVSDDEDYGPDLTELELDRMTEEKLFRIEWENADLYS</sequence>